<feature type="domain" description="Histidine kinase/HSP90-like ATPase" evidence="7">
    <location>
        <begin position="331"/>
        <end position="420"/>
    </location>
</feature>
<evidence type="ECO:0000256" key="6">
    <source>
        <dbReference type="SAM" id="Phobius"/>
    </source>
</evidence>
<dbReference type="InterPro" id="IPR003594">
    <property type="entry name" value="HATPase_dom"/>
</dbReference>
<proteinExistence type="predicted"/>
<dbReference type="SUPFAM" id="SSF55874">
    <property type="entry name" value="ATPase domain of HSP90 chaperone/DNA topoisomerase II/histidine kinase"/>
    <property type="match status" value="1"/>
</dbReference>
<dbReference type="InterPro" id="IPR036890">
    <property type="entry name" value="HATPase_C_sf"/>
</dbReference>
<keyword evidence="4 8" id="KW-0418">Kinase</keyword>
<dbReference type="EC" id="2.7.13.3" evidence="2"/>
<gene>
    <name evidence="8" type="ORF">SAMN05216219_3174</name>
</gene>
<dbReference type="GO" id="GO:0000160">
    <property type="term" value="P:phosphorelay signal transduction system"/>
    <property type="evidence" value="ECO:0007669"/>
    <property type="project" value="UniProtKB-KW"/>
</dbReference>
<evidence type="ECO:0000313" key="9">
    <source>
        <dbReference type="Proteomes" id="UP000198867"/>
    </source>
</evidence>
<keyword evidence="3" id="KW-0808">Transferase</keyword>
<comment type="catalytic activity">
    <reaction evidence="1">
        <text>ATP + protein L-histidine = ADP + protein N-phospho-L-histidine.</text>
        <dbReference type="EC" id="2.7.13.3"/>
    </reaction>
</comment>
<keyword evidence="5" id="KW-0902">Two-component regulatory system</keyword>
<protein>
    <recommendedName>
        <fullName evidence="2">histidine kinase</fullName>
        <ecNumber evidence="2">2.7.13.3</ecNumber>
    </recommendedName>
</protein>
<keyword evidence="9" id="KW-1185">Reference proteome</keyword>
<dbReference type="RefSeq" id="WP_090713179.1">
    <property type="nucleotide sequence ID" value="NZ_FOVM01000012.1"/>
</dbReference>
<evidence type="ECO:0000256" key="5">
    <source>
        <dbReference type="ARBA" id="ARBA00023012"/>
    </source>
</evidence>
<accession>A0A1I5DZD2</accession>
<evidence type="ECO:0000256" key="4">
    <source>
        <dbReference type="ARBA" id="ARBA00022777"/>
    </source>
</evidence>
<dbReference type="GO" id="GO:0004673">
    <property type="term" value="F:protein histidine kinase activity"/>
    <property type="evidence" value="ECO:0007669"/>
    <property type="project" value="UniProtKB-EC"/>
</dbReference>
<keyword evidence="6" id="KW-0472">Membrane</keyword>
<dbReference type="Gene3D" id="3.30.565.10">
    <property type="entry name" value="Histidine kinase-like ATPase, C-terminal domain"/>
    <property type="match status" value="1"/>
</dbReference>
<sequence length="441" mass="46904">MTTDRQRSGAIFSPIPRGPVLDHLDRVAKDAAHTQPRFSVARIERLIARSISLIALVFGAQTLSIALGAGVIVPGPLGLVYLVGLHGLLLIVIIAGVDARLQRVANIAFAVSYLVAVAYWPIATDGASAASRVEPWTWYLCAIACGCISQAVRPWLATVYIVVTPAVYGFARVVDTNGAIEHLDIAVQDALYGTMIGLVIMVLIITFRRAARAVDEARSAAFARYDEAVRQHALEVERIEVDGLVHDTVLASLQAAERASTPEQAMAAVAMASDAISRLAALDPPAGNSSQMITIEWLIDLLRQHAVHLDTPFEVTVRGPVGHSIPFRVAESLYLATAQAMTNSIQHAGETGWRSVAVEVGDDRIVHVCVRDDGAGFDPAAVHTDRLGLRVSIIERVVAVGGTVELRSRPGAGTSVSIRWCEKDAAKDIAVLEASGGGTAS</sequence>
<dbReference type="STRING" id="995034.SAMN05216219_3174"/>
<evidence type="ECO:0000256" key="1">
    <source>
        <dbReference type="ARBA" id="ARBA00000085"/>
    </source>
</evidence>
<keyword evidence="6" id="KW-0812">Transmembrane</keyword>
<keyword evidence="6" id="KW-1133">Transmembrane helix</keyword>
<dbReference type="EMBL" id="FOVM01000012">
    <property type="protein sequence ID" value="SFO04430.1"/>
    <property type="molecule type" value="Genomic_DNA"/>
</dbReference>
<dbReference type="InterPro" id="IPR050482">
    <property type="entry name" value="Sensor_HK_TwoCompSys"/>
</dbReference>
<evidence type="ECO:0000313" key="8">
    <source>
        <dbReference type="EMBL" id="SFO04430.1"/>
    </source>
</evidence>
<evidence type="ECO:0000256" key="2">
    <source>
        <dbReference type="ARBA" id="ARBA00012438"/>
    </source>
</evidence>
<dbReference type="AlphaFoldDB" id="A0A1I5DZD2"/>
<dbReference type="PANTHER" id="PTHR24421">
    <property type="entry name" value="NITRATE/NITRITE SENSOR PROTEIN NARX-RELATED"/>
    <property type="match status" value="1"/>
</dbReference>
<feature type="transmembrane region" description="Helical" evidence="6">
    <location>
        <begin position="79"/>
        <end position="97"/>
    </location>
</feature>
<dbReference type="Proteomes" id="UP000198867">
    <property type="component" value="Unassembled WGS sequence"/>
</dbReference>
<name>A0A1I5DZD2_9MICO</name>
<feature type="transmembrane region" description="Helical" evidence="6">
    <location>
        <begin position="51"/>
        <end position="73"/>
    </location>
</feature>
<evidence type="ECO:0000259" key="7">
    <source>
        <dbReference type="Pfam" id="PF02518"/>
    </source>
</evidence>
<feature type="transmembrane region" description="Helical" evidence="6">
    <location>
        <begin position="190"/>
        <end position="208"/>
    </location>
</feature>
<evidence type="ECO:0000256" key="3">
    <source>
        <dbReference type="ARBA" id="ARBA00022679"/>
    </source>
</evidence>
<organism evidence="8 9">
    <name type="scientific">Mycetocola miduiensis</name>
    <dbReference type="NCBI Taxonomy" id="995034"/>
    <lineage>
        <taxon>Bacteria</taxon>
        <taxon>Bacillati</taxon>
        <taxon>Actinomycetota</taxon>
        <taxon>Actinomycetes</taxon>
        <taxon>Micrococcales</taxon>
        <taxon>Microbacteriaceae</taxon>
        <taxon>Mycetocola</taxon>
    </lineage>
</organism>
<reference evidence="9" key="1">
    <citation type="submission" date="2016-10" db="EMBL/GenBank/DDBJ databases">
        <authorList>
            <person name="Varghese N."/>
            <person name="Submissions S."/>
        </authorList>
    </citation>
    <scope>NUCLEOTIDE SEQUENCE [LARGE SCALE GENOMIC DNA]</scope>
    <source>
        <strain evidence="9">CGMCC 1.11101</strain>
    </source>
</reference>
<dbReference type="Pfam" id="PF02518">
    <property type="entry name" value="HATPase_c"/>
    <property type="match status" value="1"/>
</dbReference>
<feature type="transmembrane region" description="Helical" evidence="6">
    <location>
        <begin position="104"/>
        <end position="122"/>
    </location>
</feature>
<dbReference type="PANTHER" id="PTHR24421:SF10">
    <property type="entry name" value="NITRATE_NITRITE SENSOR PROTEIN NARQ"/>
    <property type="match status" value="1"/>
</dbReference>